<protein>
    <submittedName>
        <fullName evidence="2">Uncharacterized protein</fullName>
    </submittedName>
</protein>
<evidence type="ECO:0000313" key="2">
    <source>
        <dbReference type="EMBL" id="QHU26485.1"/>
    </source>
</evidence>
<name>A0A6C0L8P3_9ZZZZ</name>
<accession>A0A6C0L8P3</accession>
<feature type="region of interest" description="Disordered" evidence="1">
    <location>
        <begin position="224"/>
        <end position="249"/>
    </location>
</feature>
<reference evidence="2" key="1">
    <citation type="journal article" date="2020" name="Nature">
        <title>Giant virus diversity and host interactions through global metagenomics.</title>
        <authorList>
            <person name="Schulz F."/>
            <person name="Roux S."/>
            <person name="Paez-Espino D."/>
            <person name="Jungbluth S."/>
            <person name="Walsh D.A."/>
            <person name="Denef V.J."/>
            <person name="McMahon K.D."/>
            <person name="Konstantinidis K.T."/>
            <person name="Eloe-Fadrosh E.A."/>
            <person name="Kyrpides N.C."/>
            <person name="Woyke T."/>
        </authorList>
    </citation>
    <scope>NUCLEOTIDE SEQUENCE</scope>
    <source>
        <strain evidence="2">GVMAG-M-3300027759-16</strain>
    </source>
</reference>
<dbReference type="EMBL" id="MN740441">
    <property type="protein sequence ID" value="QHU26485.1"/>
    <property type="molecule type" value="Genomic_DNA"/>
</dbReference>
<proteinExistence type="predicted"/>
<evidence type="ECO:0000256" key="1">
    <source>
        <dbReference type="SAM" id="MobiDB-lite"/>
    </source>
</evidence>
<sequence>MSMTIDHDRPTASYNFLCHGRNTKKLCTVPPNMEIIIFSWQREALSIEKTYLLFEWLRTNYTEGDILTSRWLNIGREQSFRLGYGYETAIARFGPNNTECPDLDFSFVNDSEVNPAHKPAVLGIYDTCVARLQYNGPMEYPTPVRGKNISRTAYLYTTFGLQVFSLRELLDSNVFMQVPDKDGIIRVYIITCRSGYEYPSRKMNIEYNPATKNIPGKPPVVENRYSMNIGGKRKTRRKTRKHKRSKGRR</sequence>
<feature type="compositionally biased region" description="Basic residues" evidence="1">
    <location>
        <begin position="231"/>
        <end position="249"/>
    </location>
</feature>
<organism evidence="2">
    <name type="scientific">viral metagenome</name>
    <dbReference type="NCBI Taxonomy" id="1070528"/>
    <lineage>
        <taxon>unclassified sequences</taxon>
        <taxon>metagenomes</taxon>
        <taxon>organismal metagenomes</taxon>
    </lineage>
</organism>
<dbReference type="AlphaFoldDB" id="A0A6C0L8P3"/>